<evidence type="ECO:0000259" key="3">
    <source>
        <dbReference type="Pfam" id="PF00561"/>
    </source>
</evidence>
<dbReference type="PRINTS" id="PR00412">
    <property type="entry name" value="EPOXHYDRLASE"/>
</dbReference>
<keyword evidence="5" id="KW-1185">Reference proteome</keyword>
<feature type="signal peptide" evidence="2">
    <location>
        <begin position="1"/>
        <end position="21"/>
    </location>
</feature>
<name>A0A6I6LHY5_9SPHN</name>
<dbReference type="PANTHER" id="PTHR43329">
    <property type="entry name" value="EPOXIDE HYDROLASE"/>
    <property type="match status" value="1"/>
</dbReference>
<dbReference type="InterPro" id="IPR000073">
    <property type="entry name" value="AB_hydrolase_1"/>
</dbReference>
<accession>A0A6I6LHY5</accession>
<feature type="chain" id="PRO_5026193799" evidence="2">
    <location>
        <begin position="22"/>
        <end position="338"/>
    </location>
</feature>
<evidence type="ECO:0000313" key="5">
    <source>
        <dbReference type="Proteomes" id="UP000428803"/>
    </source>
</evidence>
<dbReference type="AlphaFoldDB" id="A0A6I6LHY5"/>
<dbReference type="Gene3D" id="3.40.50.1820">
    <property type="entry name" value="alpha/beta hydrolase"/>
    <property type="match status" value="1"/>
</dbReference>
<evidence type="ECO:0000256" key="2">
    <source>
        <dbReference type="SAM" id="SignalP"/>
    </source>
</evidence>
<dbReference type="Pfam" id="PF00561">
    <property type="entry name" value="Abhydrolase_1"/>
    <property type="match status" value="1"/>
</dbReference>
<protein>
    <submittedName>
        <fullName evidence="4">Alpha/beta hydrolase</fullName>
    </submittedName>
</protein>
<dbReference type="KEGG" id="slaa:EUU25_15935"/>
<dbReference type="GO" id="GO:0016787">
    <property type="term" value="F:hydrolase activity"/>
    <property type="evidence" value="ECO:0007669"/>
    <property type="project" value="UniProtKB-KW"/>
</dbReference>
<dbReference type="PRINTS" id="PR00111">
    <property type="entry name" value="ABHYDROLASE"/>
</dbReference>
<dbReference type="Proteomes" id="UP000428803">
    <property type="component" value="Chromosome"/>
</dbReference>
<keyword evidence="1 4" id="KW-0378">Hydrolase</keyword>
<sequence>MRMHILRLALCLLLAPYNASAKEKESIDPAVVHANANRGGPISYREGYFGSGDTRLHYVEAGKGPLVILYHGFPSFWYSWFDQMEALKGGYHVVAVDGLGAGLSAKPKALEPYHVSRLAEQVDALARHLNGNKRFTLIGHDWGAALAFAYAQAYPKRLNAVIGMSAPPYNQFLDLVRRSTEQQKRSQYMQLFQKVTLDDIQERKLTELIWQQSYGSLIARGDLTHDEGALFRSALSDPLAINGGMNWYRANMPPISEITAATYWPRGKTHIRVPTLLVWGEEDGTFVPEFLVKLTDYAPKVEILRLPGINHWTPMEQPRVANTAIEHFLSRHSRPNNR</sequence>
<dbReference type="InterPro" id="IPR029058">
    <property type="entry name" value="AB_hydrolase_fold"/>
</dbReference>
<feature type="domain" description="AB hydrolase-1" evidence="3">
    <location>
        <begin position="65"/>
        <end position="317"/>
    </location>
</feature>
<keyword evidence="2" id="KW-0732">Signal</keyword>
<reference evidence="5" key="1">
    <citation type="submission" date="2019-01" db="EMBL/GenBank/DDBJ databases">
        <title>Sphingorhabdus lacus sp.nov., isolated from an oligotrophic freshwater lake.</title>
        <authorList>
            <person name="Park M."/>
        </authorList>
    </citation>
    <scope>NUCLEOTIDE SEQUENCE [LARGE SCALE GENOMIC DNA]</scope>
    <source>
        <strain evidence="5">IMCC1753</strain>
    </source>
</reference>
<dbReference type="SUPFAM" id="SSF53474">
    <property type="entry name" value="alpha/beta-Hydrolases"/>
    <property type="match status" value="1"/>
</dbReference>
<dbReference type="EMBL" id="CP035733">
    <property type="protein sequence ID" value="QGY81973.1"/>
    <property type="molecule type" value="Genomic_DNA"/>
</dbReference>
<evidence type="ECO:0000313" key="4">
    <source>
        <dbReference type="EMBL" id="QGY81973.1"/>
    </source>
</evidence>
<gene>
    <name evidence="4" type="ORF">EUU25_15935</name>
</gene>
<evidence type="ECO:0000256" key="1">
    <source>
        <dbReference type="ARBA" id="ARBA00022801"/>
    </source>
</evidence>
<organism evidence="4 5">
    <name type="scientific">Sphingorhabdus lacus</name>
    <dbReference type="NCBI Taxonomy" id="392610"/>
    <lineage>
        <taxon>Bacteria</taxon>
        <taxon>Pseudomonadati</taxon>
        <taxon>Pseudomonadota</taxon>
        <taxon>Alphaproteobacteria</taxon>
        <taxon>Sphingomonadales</taxon>
        <taxon>Sphingomonadaceae</taxon>
        <taxon>Sphingorhabdus</taxon>
    </lineage>
</organism>
<proteinExistence type="predicted"/>
<dbReference type="InterPro" id="IPR000639">
    <property type="entry name" value="Epox_hydrolase-like"/>
</dbReference>